<reference evidence="3" key="1">
    <citation type="submission" date="2016-11" db="EMBL/GenBank/DDBJ databases">
        <title>Mesorhizobium oceanicum sp. nov., isolated from deep seawater in South China Sea.</title>
        <authorList>
            <person name="Fu G.-Y."/>
        </authorList>
    </citation>
    <scope>NUCLEOTIDE SEQUENCE [LARGE SCALE GENOMIC DNA]</scope>
    <source>
        <strain evidence="3">B7</strain>
    </source>
</reference>
<keyword evidence="1" id="KW-0472">Membrane</keyword>
<dbReference type="EMBL" id="CP018171">
    <property type="protein sequence ID" value="APH72447.1"/>
    <property type="molecule type" value="Genomic_DNA"/>
</dbReference>
<feature type="transmembrane region" description="Helical" evidence="1">
    <location>
        <begin position="136"/>
        <end position="157"/>
    </location>
</feature>
<name>A0A1L3SSQ2_9HYPH</name>
<keyword evidence="1" id="KW-0812">Transmembrane</keyword>
<dbReference type="Proteomes" id="UP000182840">
    <property type="component" value="Chromosome"/>
</dbReference>
<feature type="transmembrane region" description="Helical" evidence="1">
    <location>
        <begin position="67"/>
        <end position="85"/>
    </location>
</feature>
<dbReference type="KEGG" id="meso:BSQ44_14580"/>
<gene>
    <name evidence="2" type="ORF">BSQ44_14580</name>
</gene>
<proteinExistence type="predicted"/>
<keyword evidence="3" id="KW-1185">Reference proteome</keyword>
<dbReference type="RefSeq" id="WP_072605417.1">
    <property type="nucleotide sequence ID" value="NZ_CP018171.1"/>
</dbReference>
<dbReference type="STRING" id="1670800.BSQ44_14580"/>
<sequence length="170" mass="18878">MTLSPLLEANFAIQIHSLFAIVCFFLGGVVLFRGKGDRAHRIAGRVWVALMLVVAVSSLFIHVIRLIGIWSPIHLLSIATIWFLVKGVWLARQGRIAEHRTAMQTTYLGALVLAGGFTFLPGRIMHEVFFEGPQPWVGIVVSAVLVAGLLFLLFRLAKESGFARRRTVTR</sequence>
<evidence type="ECO:0000313" key="3">
    <source>
        <dbReference type="Proteomes" id="UP000182840"/>
    </source>
</evidence>
<keyword evidence="1" id="KW-1133">Transmembrane helix</keyword>
<evidence type="ECO:0000313" key="2">
    <source>
        <dbReference type="EMBL" id="APH72447.1"/>
    </source>
</evidence>
<dbReference type="AlphaFoldDB" id="A0A1L3SSQ2"/>
<evidence type="ECO:0008006" key="4">
    <source>
        <dbReference type="Google" id="ProtNLM"/>
    </source>
</evidence>
<protein>
    <recommendedName>
        <fullName evidence="4">DUF2306 domain-containing protein</fullName>
    </recommendedName>
</protein>
<dbReference type="InterPro" id="IPR018750">
    <property type="entry name" value="DUF2306_membrane"/>
</dbReference>
<feature type="transmembrane region" description="Helical" evidence="1">
    <location>
        <begin position="106"/>
        <end position="124"/>
    </location>
</feature>
<feature type="transmembrane region" description="Helical" evidence="1">
    <location>
        <begin position="44"/>
        <end position="61"/>
    </location>
</feature>
<evidence type="ECO:0000256" key="1">
    <source>
        <dbReference type="SAM" id="Phobius"/>
    </source>
</evidence>
<dbReference type="Pfam" id="PF10067">
    <property type="entry name" value="DUF2306"/>
    <property type="match status" value="1"/>
</dbReference>
<dbReference type="OrthoDB" id="9815686at2"/>
<organism evidence="2 3">
    <name type="scientific">Aquibium oceanicum</name>
    <dbReference type="NCBI Taxonomy" id="1670800"/>
    <lineage>
        <taxon>Bacteria</taxon>
        <taxon>Pseudomonadati</taxon>
        <taxon>Pseudomonadota</taxon>
        <taxon>Alphaproteobacteria</taxon>
        <taxon>Hyphomicrobiales</taxon>
        <taxon>Phyllobacteriaceae</taxon>
        <taxon>Aquibium</taxon>
    </lineage>
</organism>
<accession>A0A1L3SSQ2</accession>
<feature type="transmembrane region" description="Helical" evidence="1">
    <location>
        <begin position="12"/>
        <end position="32"/>
    </location>
</feature>